<feature type="region of interest" description="Disordered" evidence="1">
    <location>
        <begin position="60"/>
        <end position="90"/>
    </location>
</feature>
<dbReference type="EMBL" id="JAGTJR010000008">
    <property type="protein sequence ID" value="KAH7055602.1"/>
    <property type="molecule type" value="Genomic_DNA"/>
</dbReference>
<evidence type="ECO:0000256" key="1">
    <source>
        <dbReference type="SAM" id="MobiDB-lite"/>
    </source>
</evidence>
<proteinExistence type="predicted"/>
<organism evidence="2 3">
    <name type="scientific">Macrophomina phaseolina</name>
    <dbReference type="NCBI Taxonomy" id="35725"/>
    <lineage>
        <taxon>Eukaryota</taxon>
        <taxon>Fungi</taxon>
        <taxon>Dikarya</taxon>
        <taxon>Ascomycota</taxon>
        <taxon>Pezizomycotina</taxon>
        <taxon>Dothideomycetes</taxon>
        <taxon>Dothideomycetes incertae sedis</taxon>
        <taxon>Botryosphaeriales</taxon>
        <taxon>Botryosphaeriaceae</taxon>
        <taxon>Macrophomina</taxon>
    </lineage>
</organism>
<reference evidence="2 3" key="1">
    <citation type="journal article" date="2021" name="Nat. Commun.">
        <title>Genetic determinants of endophytism in the Arabidopsis root mycobiome.</title>
        <authorList>
            <person name="Mesny F."/>
            <person name="Miyauchi S."/>
            <person name="Thiergart T."/>
            <person name="Pickel B."/>
            <person name="Atanasova L."/>
            <person name="Karlsson M."/>
            <person name="Huettel B."/>
            <person name="Barry K.W."/>
            <person name="Haridas S."/>
            <person name="Chen C."/>
            <person name="Bauer D."/>
            <person name="Andreopoulos W."/>
            <person name="Pangilinan J."/>
            <person name="LaButti K."/>
            <person name="Riley R."/>
            <person name="Lipzen A."/>
            <person name="Clum A."/>
            <person name="Drula E."/>
            <person name="Henrissat B."/>
            <person name="Kohler A."/>
            <person name="Grigoriev I.V."/>
            <person name="Martin F.M."/>
            <person name="Hacquard S."/>
        </authorList>
    </citation>
    <scope>NUCLEOTIDE SEQUENCE [LARGE SCALE GENOMIC DNA]</scope>
    <source>
        <strain evidence="2 3">MPI-SDFR-AT-0080</strain>
    </source>
</reference>
<keyword evidence="3" id="KW-1185">Reference proteome</keyword>
<evidence type="ECO:0000313" key="2">
    <source>
        <dbReference type="EMBL" id="KAH7055602.1"/>
    </source>
</evidence>
<protein>
    <submittedName>
        <fullName evidence="2">Uncharacterized protein</fullName>
    </submittedName>
</protein>
<sequence>MAQATGLTRRREWKELWSVRCLAHLTRRHKTFEQKRQERRGKRLPWARPRKRALALLVDHPPQPSVPHPLQSAPHEQRVPRPPGARNRHFGRGLQAVGMSYHAGCTRVTSASALRPDSGRRRAGGPRRGCRAEMEGGPGDAEHWLQPSRGGGLGGRKALGEAGVSSKGWARGKKRFGAKACCPLAVCTLGSCLRGETEANQAVAGRGGVALLTGGCVAPVSAK</sequence>
<comment type="caution">
    <text evidence="2">The sequence shown here is derived from an EMBL/GenBank/DDBJ whole genome shotgun (WGS) entry which is preliminary data.</text>
</comment>
<name>A0ABQ8GJL7_9PEZI</name>
<feature type="region of interest" description="Disordered" evidence="1">
    <location>
        <begin position="115"/>
        <end position="145"/>
    </location>
</feature>
<gene>
    <name evidence="2" type="ORF">B0J12DRAFT_424903</name>
</gene>
<accession>A0ABQ8GJL7</accession>
<evidence type="ECO:0000313" key="3">
    <source>
        <dbReference type="Proteomes" id="UP000774617"/>
    </source>
</evidence>
<dbReference type="Proteomes" id="UP000774617">
    <property type="component" value="Unassembled WGS sequence"/>
</dbReference>